<dbReference type="PANTHER" id="PTHR30332:SF17">
    <property type="entry name" value="TYPE IV PILIATION SYSTEM PROTEIN DR_0774-RELATED"/>
    <property type="match status" value="1"/>
</dbReference>
<dbReference type="GO" id="GO:0009306">
    <property type="term" value="P:protein secretion"/>
    <property type="evidence" value="ECO:0007669"/>
    <property type="project" value="InterPro"/>
</dbReference>
<reference evidence="4" key="1">
    <citation type="submission" date="2023-01" db="EMBL/GenBank/DDBJ databases">
        <title>Biogeochemical cycle of methane in antarctic sediments.</title>
        <authorList>
            <person name="Roldan D.M."/>
            <person name="Menes R.J."/>
        </authorList>
    </citation>
    <scope>NUCLEOTIDE SEQUENCE [LARGE SCALE GENOMIC DNA]</scope>
    <source>
        <strain evidence="4">K-2018 MAG008</strain>
    </source>
</reference>
<dbReference type="Pfam" id="PF00263">
    <property type="entry name" value="Secretin"/>
    <property type="match status" value="1"/>
</dbReference>
<evidence type="ECO:0000259" key="3">
    <source>
        <dbReference type="Pfam" id="PF00263"/>
    </source>
</evidence>
<proteinExistence type="inferred from homology"/>
<dbReference type="InterPro" id="IPR050810">
    <property type="entry name" value="Bact_Secretion_Sys_Channel"/>
</dbReference>
<dbReference type="InterPro" id="IPR013358">
    <property type="entry name" value="Pilus_biogenesis_MshL"/>
</dbReference>
<dbReference type="PROSITE" id="PS00875">
    <property type="entry name" value="T2SP_D"/>
    <property type="match status" value="1"/>
</dbReference>
<dbReference type="InterPro" id="IPR001775">
    <property type="entry name" value="GspD/PilQ"/>
</dbReference>
<sequence>MMKPPFSKKFQGLFKVAMMGSLAVSCSLDPSLPNKRNIEQTNQQSLPLIGKSVAAESNKYAEEQDELTRRVEKINPAAELMPMEPSFDPLEAITVSVDVDNEDAQNIFYVIADQAKMNVILAPELAEMKQRITLHLKDLPANQVFYQVLRMLDMDGEIKDNVMMVRPLKEQVFDLEFLQTMTSVDFRAGGDVFGSGMSSSGSGGGGAGGGGVGGGGGGGMGGGGSSGGGGGSSNNGMQSAFNLKGKNISEDDPYKEIEEMFKTITGGDNLKVETGSEKTASSEITDSGTGQNKIADKISANPVYVLNKSTGTLFVRARPSQMTVISQLVEHYKEVQERQVIIEAQIIDIQLNDDFQLGVDWTLLKNRLAASSGSGVGLDLSSGNTTFPGSSFDGGRTLTIPAAAIGGPIGLGAAYIAGPVAAAVDIMKTFGTIKVLSNPSIRVKNSQPAIVSVGRTERYISQTMSNVSNAGGGQSTVSSNVITGNIFDGIVLGVIPFVTNHKTINLTINPMQTKVLPGSTTPINVGGSENPILVSLPKTDFKGLTTSLSIGDGDVVILGGLISESYGDSGHGIPLLSDIPYLGALFGGRGHTAHAREFVLILRVRQI</sequence>
<feature type="domain" description="Type II/III secretion system secretin-like" evidence="3">
    <location>
        <begin position="427"/>
        <end position="603"/>
    </location>
</feature>
<feature type="region of interest" description="Disordered" evidence="2">
    <location>
        <begin position="218"/>
        <end position="247"/>
    </location>
</feature>
<dbReference type="GO" id="GO:0015627">
    <property type="term" value="C:type II protein secretion system complex"/>
    <property type="evidence" value="ECO:0007669"/>
    <property type="project" value="TreeGrafter"/>
</dbReference>
<dbReference type="Proteomes" id="UP001160519">
    <property type="component" value="Unassembled WGS sequence"/>
</dbReference>
<comment type="similarity">
    <text evidence="1">Belongs to the bacterial secretin family.</text>
</comment>
<feature type="compositionally biased region" description="Gly residues" evidence="2">
    <location>
        <begin position="218"/>
        <end position="233"/>
    </location>
</feature>
<comment type="caution">
    <text evidence="4">The sequence shown here is derived from an EMBL/GenBank/DDBJ whole genome shotgun (WGS) entry which is preliminary data.</text>
</comment>
<protein>
    <submittedName>
        <fullName evidence="4">Pilus (MSHA type) biogenesis protein MshL</fullName>
    </submittedName>
</protein>
<evidence type="ECO:0000256" key="1">
    <source>
        <dbReference type="RuleBase" id="RU004003"/>
    </source>
</evidence>
<dbReference type="Gene3D" id="3.30.1370.130">
    <property type="match status" value="1"/>
</dbReference>
<keyword evidence="5" id="KW-1185">Reference proteome</keyword>
<gene>
    <name evidence="4" type="primary">mshL</name>
    <name evidence="4" type="ORF">PSU93_00550</name>
</gene>
<evidence type="ECO:0000313" key="5">
    <source>
        <dbReference type="Proteomes" id="UP001160519"/>
    </source>
</evidence>
<dbReference type="InterPro" id="IPR004846">
    <property type="entry name" value="T2SS/T3SS_dom"/>
</dbReference>
<dbReference type="AlphaFoldDB" id="A0AA43Q0Y8"/>
<evidence type="ECO:0000256" key="2">
    <source>
        <dbReference type="SAM" id="MobiDB-lite"/>
    </source>
</evidence>
<dbReference type="InterPro" id="IPR004845">
    <property type="entry name" value="T2SS_GspD_CS"/>
</dbReference>
<accession>A0AA43Q0Y8</accession>
<name>A0AA43Q0Y8_9GAMM</name>
<evidence type="ECO:0000313" key="4">
    <source>
        <dbReference type="EMBL" id="MDI1229625.1"/>
    </source>
</evidence>
<organism evidence="4 5">
    <name type="scientific">Candidatus Methylobacter titanis</name>
    <dbReference type="NCBI Taxonomy" id="3053457"/>
    <lineage>
        <taxon>Bacteria</taxon>
        <taxon>Pseudomonadati</taxon>
        <taxon>Pseudomonadota</taxon>
        <taxon>Gammaproteobacteria</taxon>
        <taxon>Methylococcales</taxon>
        <taxon>Methylococcaceae</taxon>
        <taxon>Methylobacter</taxon>
    </lineage>
</organism>
<dbReference type="EMBL" id="JAQSDF010000001">
    <property type="protein sequence ID" value="MDI1229625.1"/>
    <property type="molecule type" value="Genomic_DNA"/>
</dbReference>
<dbReference type="PANTHER" id="PTHR30332">
    <property type="entry name" value="PROBABLE GENERAL SECRETION PATHWAY PROTEIN D"/>
    <property type="match status" value="1"/>
</dbReference>
<dbReference type="PRINTS" id="PR00811">
    <property type="entry name" value="BCTERIALGSPD"/>
</dbReference>
<dbReference type="NCBIfam" id="TIGR02519">
    <property type="entry name" value="pilus_MshL"/>
    <property type="match status" value="1"/>
</dbReference>
<dbReference type="PROSITE" id="PS51257">
    <property type="entry name" value="PROKAR_LIPOPROTEIN"/>
    <property type="match status" value="1"/>
</dbReference>